<evidence type="ECO:0000313" key="3">
    <source>
        <dbReference type="Proteomes" id="UP000559626"/>
    </source>
</evidence>
<sequence>MPRYINFSEGQQKLGLVEDYKLSGAKLLPECFGAIANINIFLGENNSGKSRFMRYIMRDSKLQTIEFSGFVESVLSLIQNMEGVLVQTIGHSDIEFTFKVQSSIDVRYEGVNEIIKLFWRTERVPNRVENLTISVPKITKELKDIISELKKNIVFNKNLVELFFTNDIQEVLASISKKSEEFTYLSNIFDSLRRESFVGKHYQRDAVFRTNVGELTLSKYHWDITNFNKAGDLLDIYARAASRFMALISSQVKIIGNYLQARLEGKAQPTHRTYIPTLRTARTLITQEGGRLESTNDIFLHTTIHDYDLKETGVVVDTGFGLYDAIDTTRNARHEGRTSFKDFERFLSATFFNGKDVEVVAERVRDQRGGNIIVAVEGVERDIHHLGDGIQAIIMLLYPLFIAPEKAWFFIEEPEVHLHPGFQRLFIETITSNPVLQAKQLTIFLTTHSNHLLDFALDDPSHVSIFTFRRREGTGNKSTYQIQLSSQRDIENLNALGVQNTSVFLANCSIWVEGISDRLYFRAYLHAYIVELATKQSKTVSLLEGLHYTFLEYAGGNVTHFDFTAQDGRFTSQTIEDIKALSISNRILLVADQDAGKNTRHQATESKQHNGFKYEVLTVREVENLLSPALLAKGLKKLYPNRDFDPARLTQADYRTTYIGTYLRTQYGGFPASFTADSGTIKNKRKLAEVIVPGLSWSEMSPAAQKFTKTLYDFIIAHNPRLGSN</sequence>
<gene>
    <name evidence="2" type="ORF">HHL22_11910</name>
</gene>
<reference evidence="2 3" key="1">
    <citation type="submission" date="2020-04" db="EMBL/GenBank/DDBJ databases">
        <title>Hymenobacter polaris sp. nov., isolated from Arctic soil.</title>
        <authorList>
            <person name="Dahal R.H."/>
        </authorList>
    </citation>
    <scope>NUCLEOTIDE SEQUENCE [LARGE SCALE GENOMIC DNA]</scope>
    <source>
        <strain evidence="2 3">RP-2-7</strain>
    </source>
</reference>
<dbReference type="InterPro" id="IPR003959">
    <property type="entry name" value="ATPase_AAA_core"/>
</dbReference>
<dbReference type="Gene3D" id="3.40.50.300">
    <property type="entry name" value="P-loop containing nucleotide triphosphate hydrolases"/>
    <property type="match status" value="1"/>
</dbReference>
<dbReference type="SUPFAM" id="SSF52540">
    <property type="entry name" value="P-loop containing nucleoside triphosphate hydrolases"/>
    <property type="match status" value="1"/>
</dbReference>
<keyword evidence="3" id="KW-1185">Reference proteome</keyword>
<dbReference type="InterPro" id="IPR051396">
    <property type="entry name" value="Bact_Antivir_Def_Nuclease"/>
</dbReference>
<evidence type="ECO:0000313" key="2">
    <source>
        <dbReference type="EMBL" id="NML65911.1"/>
    </source>
</evidence>
<protein>
    <submittedName>
        <fullName evidence="2">AAA family ATPase</fullName>
    </submittedName>
</protein>
<name>A0A7Y0FMV4_9BACT</name>
<comment type="caution">
    <text evidence="2">The sequence shown here is derived from an EMBL/GenBank/DDBJ whole genome shotgun (WGS) entry which is preliminary data.</text>
</comment>
<dbReference type="Proteomes" id="UP000559626">
    <property type="component" value="Unassembled WGS sequence"/>
</dbReference>
<feature type="domain" description="ATPase AAA-type core" evidence="1">
    <location>
        <begin position="377"/>
        <end position="454"/>
    </location>
</feature>
<dbReference type="AlphaFoldDB" id="A0A7Y0FMV4"/>
<dbReference type="Pfam" id="PF13304">
    <property type="entry name" value="AAA_21"/>
    <property type="match status" value="1"/>
</dbReference>
<proteinExistence type="predicted"/>
<evidence type="ECO:0000259" key="1">
    <source>
        <dbReference type="Pfam" id="PF13304"/>
    </source>
</evidence>
<dbReference type="PANTHER" id="PTHR43581">
    <property type="entry name" value="ATP/GTP PHOSPHATASE"/>
    <property type="match status" value="1"/>
</dbReference>
<dbReference type="GO" id="GO:0016887">
    <property type="term" value="F:ATP hydrolysis activity"/>
    <property type="evidence" value="ECO:0007669"/>
    <property type="project" value="InterPro"/>
</dbReference>
<accession>A0A7Y0FMV4</accession>
<organism evidence="2 3">
    <name type="scientific">Hymenobacter polaris</name>
    <dbReference type="NCBI Taxonomy" id="2682546"/>
    <lineage>
        <taxon>Bacteria</taxon>
        <taxon>Pseudomonadati</taxon>
        <taxon>Bacteroidota</taxon>
        <taxon>Cytophagia</taxon>
        <taxon>Cytophagales</taxon>
        <taxon>Hymenobacteraceae</taxon>
        <taxon>Hymenobacter</taxon>
    </lineage>
</organism>
<dbReference type="InterPro" id="IPR027417">
    <property type="entry name" value="P-loop_NTPase"/>
</dbReference>
<dbReference type="RefSeq" id="WP_169531536.1">
    <property type="nucleotide sequence ID" value="NZ_JABBGH010000002.1"/>
</dbReference>
<dbReference type="PANTHER" id="PTHR43581:SF4">
    <property type="entry name" value="ATP_GTP PHOSPHATASE"/>
    <property type="match status" value="1"/>
</dbReference>
<dbReference type="GO" id="GO:0005524">
    <property type="term" value="F:ATP binding"/>
    <property type="evidence" value="ECO:0007669"/>
    <property type="project" value="InterPro"/>
</dbReference>
<dbReference type="EMBL" id="JABBGH010000002">
    <property type="protein sequence ID" value="NML65911.1"/>
    <property type="molecule type" value="Genomic_DNA"/>
</dbReference>